<evidence type="ECO:0000256" key="5">
    <source>
        <dbReference type="ARBA" id="ARBA00022475"/>
    </source>
</evidence>
<evidence type="ECO:0000256" key="2">
    <source>
        <dbReference type="ARBA" id="ARBA00004609"/>
    </source>
</evidence>
<evidence type="ECO:0000256" key="9">
    <source>
        <dbReference type="ARBA" id="ARBA00023136"/>
    </source>
</evidence>
<dbReference type="AlphaFoldDB" id="A0A0F8UQL4"/>
<keyword evidence="8" id="KW-0624">Polysaccharide degradation</keyword>
<keyword evidence="7" id="KW-0378">Hydrolase</keyword>
<comment type="catalytic activity">
    <reaction evidence="1">
        <text>Endohydrolysis of (1-&gt;3)- or (1-&gt;4)-linkages in beta-D-glucans when the glucose residue whose reducing group is involved in the linkage to be hydrolyzed is itself substituted at C-3.</text>
        <dbReference type="EC" id="3.2.1.6"/>
    </reaction>
</comment>
<keyword evidence="9" id="KW-0472">Membrane</keyword>
<protein>
    <recommendedName>
        <fullName evidence="4">endo-1,3(4)-beta-glucanase</fullName>
        <ecNumber evidence="4">3.2.1.6</ecNumber>
    </recommendedName>
</protein>
<keyword evidence="5" id="KW-1003">Cell membrane</keyword>
<dbReference type="GO" id="GO:0098552">
    <property type="term" value="C:side of membrane"/>
    <property type="evidence" value="ECO:0007669"/>
    <property type="project" value="UniProtKB-KW"/>
</dbReference>
<comment type="caution">
    <text evidence="13">The sequence shown here is derived from an EMBL/GenBank/DDBJ whole genome shotgun (WGS) entry which is preliminary data.</text>
</comment>
<keyword evidence="11" id="KW-0326">Glycosidase</keyword>
<dbReference type="STRING" id="308745.A0A0F8UQL4"/>
<proteinExistence type="inferred from homology"/>
<dbReference type="InterPro" id="IPR000757">
    <property type="entry name" value="Beta-glucanase-like"/>
</dbReference>
<dbReference type="GO" id="GO:0030245">
    <property type="term" value="P:cellulose catabolic process"/>
    <property type="evidence" value="ECO:0007669"/>
    <property type="project" value="UniProtKB-KW"/>
</dbReference>
<keyword evidence="8" id="KW-0136">Cellulose degradation</keyword>
<dbReference type="Gene3D" id="2.60.120.200">
    <property type="match status" value="1"/>
</dbReference>
<dbReference type="PANTHER" id="PTHR10963">
    <property type="entry name" value="GLYCOSYL HYDROLASE-RELATED"/>
    <property type="match status" value="1"/>
</dbReference>
<evidence type="ECO:0000313" key="13">
    <source>
        <dbReference type="EMBL" id="KKK21763.1"/>
    </source>
</evidence>
<evidence type="ECO:0000256" key="4">
    <source>
        <dbReference type="ARBA" id="ARBA00012599"/>
    </source>
</evidence>
<dbReference type="GO" id="GO:0052861">
    <property type="term" value="F:endo-1,3(4)-beta-glucanase activity"/>
    <property type="evidence" value="ECO:0007669"/>
    <property type="project" value="UniProtKB-EC"/>
</dbReference>
<dbReference type="OrthoDB" id="192832at2759"/>
<dbReference type="SUPFAM" id="SSF49899">
    <property type="entry name" value="Concanavalin A-like lectins/glucanases"/>
    <property type="match status" value="1"/>
</dbReference>
<feature type="domain" description="GH16" evidence="12">
    <location>
        <begin position="93"/>
        <end position="333"/>
    </location>
</feature>
<reference evidence="13 14" key="1">
    <citation type="submission" date="2015-02" db="EMBL/GenBank/DDBJ databases">
        <title>Draft Genome Sequences of Two Closely-Related Aflatoxigenic Aspergillus Species Obtained from the Cote d'Ivoire.</title>
        <authorList>
            <person name="Moore G.G."/>
            <person name="Beltz S.B."/>
            <person name="Mack B.M."/>
        </authorList>
    </citation>
    <scope>NUCLEOTIDE SEQUENCE [LARGE SCALE GENOMIC DNA]</scope>
    <source>
        <strain evidence="13 14">SRRC1468</strain>
    </source>
</reference>
<evidence type="ECO:0000313" key="14">
    <source>
        <dbReference type="Proteomes" id="UP000034291"/>
    </source>
</evidence>
<sequence>MNSTTSPIPGDNISRYAGAPAHIPKMELDTIQHPGLPWGSDKPSPSALAPRRPWYNPRGWSPQAKLFAGSLCIAVMIGVIVGTVKWSELSRYPDYSPLNYRLVDTYAGTSFFDQFHYFSDPDPTYGFVQYVNESTALALNLTYATDLSATIKVDTTRKNPISGRQSVRIESKATYDTGLFLFDILHSPYGCGTWPALWLTDGYHWPVNGEIDVLEANNKATDGNEMTLHTTAGCSMDVRRKQSGQTVFTTCDNSTNGNAGCGVQGPALSYGKEFNDNGGGIYALELRAAGIRAWFFPRNLIPADITNGSGTPDPSSWGLALADFPNTSCDIPSHFKNQSIIANIDLCGQLGANAQFYTTLYGCPGECKDFVAHNPGNFTDAYWEFSSFKIYQAL</sequence>
<keyword evidence="6" id="KW-0336">GPI-anchor</keyword>
<dbReference type="PROSITE" id="PS51762">
    <property type="entry name" value="GH16_2"/>
    <property type="match status" value="1"/>
</dbReference>
<gene>
    <name evidence="13" type="ORF">ARAM_001696</name>
</gene>
<evidence type="ECO:0000256" key="11">
    <source>
        <dbReference type="ARBA" id="ARBA00023295"/>
    </source>
</evidence>
<dbReference type="Proteomes" id="UP000034291">
    <property type="component" value="Unassembled WGS sequence"/>
</dbReference>
<dbReference type="PANTHER" id="PTHR10963:SF42">
    <property type="entry name" value="PUTATIVE (AFU_ORTHOLOGUE AFUA_5G02280)-RELATED"/>
    <property type="match status" value="1"/>
</dbReference>
<dbReference type="InterPro" id="IPR013320">
    <property type="entry name" value="ConA-like_dom_sf"/>
</dbReference>
<dbReference type="FunFam" id="2.60.120.200:FF:000114">
    <property type="entry name" value="Probable endo-1,3(4)-beta-glucanase NFIA_089530"/>
    <property type="match status" value="1"/>
</dbReference>
<dbReference type="GO" id="GO:0005886">
    <property type="term" value="C:plasma membrane"/>
    <property type="evidence" value="ECO:0007669"/>
    <property type="project" value="UniProtKB-SubCell"/>
</dbReference>
<evidence type="ECO:0000256" key="10">
    <source>
        <dbReference type="ARBA" id="ARBA00023288"/>
    </source>
</evidence>
<keyword evidence="14" id="KW-1185">Reference proteome</keyword>
<keyword evidence="10" id="KW-0449">Lipoprotein</keyword>
<evidence type="ECO:0000256" key="1">
    <source>
        <dbReference type="ARBA" id="ARBA00000124"/>
    </source>
</evidence>
<evidence type="ECO:0000256" key="7">
    <source>
        <dbReference type="ARBA" id="ARBA00022801"/>
    </source>
</evidence>
<dbReference type="Pfam" id="PF26113">
    <property type="entry name" value="GH16_XgeA"/>
    <property type="match status" value="1"/>
</dbReference>
<keyword evidence="8" id="KW-0119">Carbohydrate metabolism</keyword>
<accession>A0A0F8UQL4</accession>
<organism evidence="13 14">
    <name type="scientific">Aspergillus rambellii</name>
    <dbReference type="NCBI Taxonomy" id="308745"/>
    <lineage>
        <taxon>Eukaryota</taxon>
        <taxon>Fungi</taxon>
        <taxon>Dikarya</taxon>
        <taxon>Ascomycota</taxon>
        <taxon>Pezizomycotina</taxon>
        <taxon>Eurotiomycetes</taxon>
        <taxon>Eurotiomycetidae</taxon>
        <taxon>Eurotiales</taxon>
        <taxon>Aspergillaceae</taxon>
        <taxon>Aspergillus</taxon>
        <taxon>Aspergillus subgen. Nidulantes</taxon>
    </lineage>
</organism>
<keyword evidence="6" id="KW-0325">Glycoprotein</keyword>
<dbReference type="EC" id="3.2.1.6" evidence="4"/>
<dbReference type="EMBL" id="JZBS01001670">
    <property type="protein sequence ID" value="KKK21763.1"/>
    <property type="molecule type" value="Genomic_DNA"/>
</dbReference>
<comment type="subcellular location">
    <subcellularLocation>
        <location evidence="2">Cell membrane</location>
        <topology evidence="2">Lipid-anchor</topology>
        <topology evidence="2">GPI-anchor</topology>
    </subcellularLocation>
</comment>
<dbReference type="InterPro" id="IPR050546">
    <property type="entry name" value="Glycosyl_Hydrlase_16"/>
</dbReference>
<evidence type="ECO:0000259" key="12">
    <source>
        <dbReference type="PROSITE" id="PS51762"/>
    </source>
</evidence>
<evidence type="ECO:0000256" key="8">
    <source>
        <dbReference type="ARBA" id="ARBA00023001"/>
    </source>
</evidence>
<dbReference type="CDD" id="cd02181">
    <property type="entry name" value="GH16_fungal_Lam16A_glucanase"/>
    <property type="match status" value="1"/>
</dbReference>
<evidence type="ECO:0000256" key="6">
    <source>
        <dbReference type="ARBA" id="ARBA00022622"/>
    </source>
</evidence>
<name>A0A0F8UQL4_9EURO</name>
<comment type="similarity">
    <text evidence="3">Belongs to the glycosyl hydrolase 16 family.</text>
</comment>
<evidence type="ECO:0000256" key="3">
    <source>
        <dbReference type="ARBA" id="ARBA00006865"/>
    </source>
</evidence>